<evidence type="ECO:0000313" key="2">
    <source>
        <dbReference type="Proteomes" id="UP001055072"/>
    </source>
</evidence>
<proteinExistence type="predicted"/>
<protein>
    <submittedName>
        <fullName evidence="1">Rhodanese-like domain-containing protein</fullName>
    </submittedName>
</protein>
<accession>A0ACB8TQE1</accession>
<dbReference type="EMBL" id="MU274946">
    <property type="protein sequence ID" value="KAI0084180.1"/>
    <property type="molecule type" value="Genomic_DNA"/>
</dbReference>
<reference evidence="1" key="1">
    <citation type="journal article" date="2021" name="Environ. Microbiol.">
        <title>Gene family expansions and transcriptome signatures uncover fungal adaptations to wood decay.</title>
        <authorList>
            <person name="Hage H."/>
            <person name="Miyauchi S."/>
            <person name="Viragh M."/>
            <person name="Drula E."/>
            <person name="Min B."/>
            <person name="Chaduli D."/>
            <person name="Navarro D."/>
            <person name="Favel A."/>
            <person name="Norest M."/>
            <person name="Lesage-Meessen L."/>
            <person name="Balint B."/>
            <person name="Merenyi Z."/>
            <person name="de Eugenio L."/>
            <person name="Morin E."/>
            <person name="Martinez A.T."/>
            <person name="Baldrian P."/>
            <person name="Stursova M."/>
            <person name="Martinez M.J."/>
            <person name="Novotny C."/>
            <person name="Magnuson J.K."/>
            <person name="Spatafora J.W."/>
            <person name="Maurice S."/>
            <person name="Pangilinan J."/>
            <person name="Andreopoulos W."/>
            <person name="LaButti K."/>
            <person name="Hundley H."/>
            <person name="Na H."/>
            <person name="Kuo A."/>
            <person name="Barry K."/>
            <person name="Lipzen A."/>
            <person name="Henrissat B."/>
            <person name="Riley R."/>
            <person name="Ahrendt S."/>
            <person name="Nagy L.G."/>
            <person name="Grigoriev I.V."/>
            <person name="Martin F."/>
            <person name="Rosso M.N."/>
        </authorList>
    </citation>
    <scope>NUCLEOTIDE SEQUENCE</scope>
    <source>
        <strain evidence="1">CBS 384.51</strain>
    </source>
</reference>
<comment type="caution">
    <text evidence="1">The sequence shown here is derived from an EMBL/GenBank/DDBJ whole genome shotgun (WGS) entry which is preliminary data.</text>
</comment>
<organism evidence="1 2">
    <name type="scientific">Irpex rosettiformis</name>
    <dbReference type="NCBI Taxonomy" id="378272"/>
    <lineage>
        <taxon>Eukaryota</taxon>
        <taxon>Fungi</taxon>
        <taxon>Dikarya</taxon>
        <taxon>Basidiomycota</taxon>
        <taxon>Agaricomycotina</taxon>
        <taxon>Agaricomycetes</taxon>
        <taxon>Polyporales</taxon>
        <taxon>Irpicaceae</taxon>
        <taxon>Irpex</taxon>
    </lineage>
</organism>
<name>A0ACB8TQE1_9APHY</name>
<evidence type="ECO:0000313" key="1">
    <source>
        <dbReference type="EMBL" id="KAI0084180.1"/>
    </source>
</evidence>
<dbReference type="Proteomes" id="UP001055072">
    <property type="component" value="Unassembled WGS sequence"/>
</dbReference>
<gene>
    <name evidence="1" type="ORF">BDY19DRAFT_1096557</name>
</gene>
<sequence length="153" mass="17037">MSEYPTPQQWIEKTPDWARSLPQPKSNPPHISIAEVAELIRTKKPSVDFIVVDLRRADWDTNYIRTAINLPAHSLYQSLPSLLPLLQSIPLVIFHCQSCSPVSRGSRAASWYQDALNEAGITTSQARILTGGIKAWVAEYGDDESLTVKIPSP</sequence>
<keyword evidence="2" id="KW-1185">Reference proteome</keyword>